<feature type="chain" id="PRO_5018233593" evidence="1">
    <location>
        <begin position="22"/>
        <end position="216"/>
    </location>
</feature>
<proteinExistence type="predicted"/>
<evidence type="ECO:0000313" key="3">
    <source>
        <dbReference type="Proteomes" id="UP000270230"/>
    </source>
</evidence>
<protein>
    <submittedName>
        <fullName evidence="2">Uncharacterized protein</fullName>
    </submittedName>
</protein>
<keyword evidence="1" id="KW-0732">Signal</keyword>
<reference evidence="2 3" key="1">
    <citation type="journal article" date="2018" name="BMC Genomics">
        <title>Genomic evidence for intraspecific hybridization in a clonal and extremely halotolerant yeast.</title>
        <authorList>
            <person name="Gostincar C."/>
            <person name="Stajich J.E."/>
            <person name="Zupancic J."/>
            <person name="Zalar P."/>
            <person name="Gunde-Cimerman N."/>
        </authorList>
    </citation>
    <scope>NUCLEOTIDE SEQUENCE [LARGE SCALE GENOMIC DNA]</scope>
    <source>
        <strain evidence="2 3">EXF-151</strain>
    </source>
</reference>
<evidence type="ECO:0000256" key="1">
    <source>
        <dbReference type="SAM" id="SignalP"/>
    </source>
</evidence>
<gene>
    <name evidence="2" type="ORF">D0865_08732</name>
</gene>
<dbReference type="EMBL" id="QWIN01000753">
    <property type="protein sequence ID" value="RMY47332.1"/>
    <property type="molecule type" value="Genomic_DNA"/>
</dbReference>
<dbReference type="VEuPathDB" id="FungiDB:BTJ68_08986"/>
<sequence length="216" mass="24430">MVSFLSVSLYGLAAVAGFAGALPGLSKRMHERRAGSTSDSNVVGYETETQVVTRTIYKSTSGYVSPTSSGASYYTSTVTINGMQYTIGHGYHHGAFITLYCWLSLFFWPRFDTYCHHKRDGRNLVRSRFYLEKLHAIFDCQQSALKLISDTYAKQLQFCSGVLLPEEFHRQFIACCFNSLQFSKHTYGNEDSTGVKLYSFLRQPEHSVEWKSSVVN</sequence>
<dbReference type="Proteomes" id="UP000270230">
    <property type="component" value="Unassembled WGS sequence"/>
</dbReference>
<name>A0A3M7C5E8_HORWE</name>
<comment type="caution">
    <text evidence="2">The sequence shown here is derived from an EMBL/GenBank/DDBJ whole genome shotgun (WGS) entry which is preliminary data.</text>
</comment>
<organism evidence="2 3">
    <name type="scientific">Hortaea werneckii</name>
    <name type="common">Black yeast</name>
    <name type="synonym">Cladosporium werneckii</name>
    <dbReference type="NCBI Taxonomy" id="91943"/>
    <lineage>
        <taxon>Eukaryota</taxon>
        <taxon>Fungi</taxon>
        <taxon>Dikarya</taxon>
        <taxon>Ascomycota</taxon>
        <taxon>Pezizomycotina</taxon>
        <taxon>Dothideomycetes</taxon>
        <taxon>Dothideomycetidae</taxon>
        <taxon>Mycosphaerellales</taxon>
        <taxon>Teratosphaeriaceae</taxon>
        <taxon>Hortaea</taxon>
    </lineage>
</organism>
<feature type="signal peptide" evidence="1">
    <location>
        <begin position="1"/>
        <end position="21"/>
    </location>
</feature>
<evidence type="ECO:0000313" key="2">
    <source>
        <dbReference type="EMBL" id="RMY47332.1"/>
    </source>
</evidence>
<dbReference type="AlphaFoldDB" id="A0A3M7C5E8"/>
<dbReference type="OrthoDB" id="3835989at2759"/>
<accession>A0A3M7C5E8</accession>